<keyword evidence="5" id="KW-1185">Reference proteome</keyword>
<evidence type="ECO:0000313" key="5">
    <source>
        <dbReference type="Proteomes" id="UP000284706"/>
    </source>
</evidence>
<feature type="transmembrane region" description="Helical" evidence="2">
    <location>
        <begin position="214"/>
        <end position="243"/>
    </location>
</feature>
<dbReference type="InParanoid" id="A0A409XYS9"/>
<reference evidence="4 5" key="1">
    <citation type="journal article" date="2018" name="Evol. Lett.">
        <title>Horizontal gene cluster transfer increased hallucinogenic mushroom diversity.</title>
        <authorList>
            <person name="Reynolds H.T."/>
            <person name="Vijayakumar V."/>
            <person name="Gluck-Thaler E."/>
            <person name="Korotkin H.B."/>
            <person name="Matheny P.B."/>
            <person name="Slot J.C."/>
        </authorList>
    </citation>
    <scope>NUCLEOTIDE SEQUENCE [LARGE SCALE GENOMIC DNA]</scope>
    <source>
        <strain evidence="4 5">SRW20</strain>
    </source>
</reference>
<feature type="region of interest" description="Disordered" evidence="1">
    <location>
        <begin position="130"/>
        <end position="151"/>
    </location>
</feature>
<proteinExistence type="predicted"/>
<feature type="transmembrane region" description="Helical" evidence="2">
    <location>
        <begin position="249"/>
        <end position="270"/>
    </location>
</feature>
<keyword evidence="2" id="KW-0472">Membrane</keyword>
<evidence type="ECO:0000256" key="2">
    <source>
        <dbReference type="SAM" id="Phobius"/>
    </source>
</evidence>
<dbReference type="AlphaFoldDB" id="A0A409XYS9"/>
<sequence length="851" mass="94863">MARIDLHILPEPSELHPLISPTTGRVSSFDADNADPFRGPTSPRAPFQTSRGAIHISESEYGMEVSEYASIWNVYNEESAKIDTAEFDASNRGIDVLLVFTGLFSAVLTTFIIQSYQLMLPNSSTMMSSSGSCPLNSSTNSTSCSQQDGTDPGPTLTQIRWVNGLWFAALSCSLSAALFSMLAKHWLRSPPNVSGPPLHRARQRQKRYLQMQSWHVMTVVNALPLLLHVTLLLFFAGLIVLLWSGNRAITVVTCVIVILVFFCYFGSIWISMVDPDCPYQHPIAEHLRAWMAKRGFTSNSLDDIESTWQGSIDQWEELDQTDVFPETSDFWDASSLVWLIRKCPNASATVAGLQAIAGFPRDFTGFHILREAGAVPLVLREFRTCFHRDPTLDSHWYVMEPESAEKYCRAWIRLTAGTSLKWPRDLLVPLETMRGVESGNVGAIAACTRAIAFLEDKDGRSSLLSYLARYEKDQDNSSHEIQCWLLDTFLSCSFISDKRSRPSAHMAREAVPILLRLLHRTKQALASRVRSAVALSLSLMAGQMPDLALFHDEATRREQFGELLISSLVEIVRNPDIYAVDDELLDLIALELPRVASLVLLPGGAGRNHLKLVAQQGLLSLYLQGRMKVLPTSMLANVLQILYPPTIVPRSEGPLFIRSLLETLRCSASVTEIGGMAGPVLRLLELSLVEPHPDAIGAFIEGRGIEVLLLTISTGDTESRQLQLDCIRIICKFIGTTADHFPSSSTPSSIQEGWLHHIFQSNFFSVANTFVKSQQWWLAEIAKLWVPALLSLCKLRPQEPIWISVEAAFRNYAELNEGREDCFPLLDQLDEMKSLLVSEARITDVSMSHVD</sequence>
<keyword evidence="2" id="KW-1133">Transmembrane helix</keyword>
<dbReference type="OrthoDB" id="3185525at2759"/>
<feature type="transmembrane region" description="Helical" evidence="2">
    <location>
        <begin position="96"/>
        <end position="116"/>
    </location>
</feature>
<feature type="compositionally biased region" description="Low complexity" evidence="1">
    <location>
        <begin position="130"/>
        <end position="145"/>
    </location>
</feature>
<dbReference type="STRING" id="231916.A0A409XYS9"/>
<comment type="caution">
    <text evidence="4">The sequence shown here is derived from an EMBL/GenBank/DDBJ whole genome shotgun (WGS) entry which is preliminary data.</text>
</comment>
<accession>A0A409XYS9</accession>
<protein>
    <recommendedName>
        <fullName evidence="3">DUF6535 domain-containing protein</fullName>
    </recommendedName>
</protein>
<dbReference type="SUPFAM" id="SSF48371">
    <property type="entry name" value="ARM repeat"/>
    <property type="match status" value="1"/>
</dbReference>
<evidence type="ECO:0000313" key="4">
    <source>
        <dbReference type="EMBL" id="PPQ95879.1"/>
    </source>
</evidence>
<dbReference type="InterPro" id="IPR016024">
    <property type="entry name" value="ARM-type_fold"/>
</dbReference>
<dbReference type="EMBL" id="NHYE01001408">
    <property type="protein sequence ID" value="PPQ95879.1"/>
    <property type="molecule type" value="Genomic_DNA"/>
</dbReference>
<feature type="domain" description="DUF6535" evidence="3">
    <location>
        <begin position="72"/>
        <end position="244"/>
    </location>
</feature>
<feature type="transmembrane region" description="Helical" evidence="2">
    <location>
        <begin position="164"/>
        <end position="183"/>
    </location>
</feature>
<gene>
    <name evidence="4" type="ORF">CVT26_015571</name>
</gene>
<keyword evidence="2" id="KW-0812">Transmembrane</keyword>
<dbReference type="Pfam" id="PF20153">
    <property type="entry name" value="DUF6535"/>
    <property type="match status" value="1"/>
</dbReference>
<evidence type="ECO:0000259" key="3">
    <source>
        <dbReference type="Pfam" id="PF20153"/>
    </source>
</evidence>
<dbReference type="InterPro" id="IPR045338">
    <property type="entry name" value="DUF6535"/>
</dbReference>
<name>A0A409XYS9_9AGAR</name>
<organism evidence="4 5">
    <name type="scientific">Gymnopilus dilepis</name>
    <dbReference type="NCBI Taxonomy" id="231916"/>
    <lineage>
        <taxon>Eukaryota</taxon>
        <taxon>Fungi</taxon>
        <taxon>Dikarya</taxon>
        <taxon>Basidiomycota</taxon>
        <taxon>Agaricomycotina</taxon>
        <taxon>Agaricomycetes</taxon>
        <taxon>Agaricomycetidae</taxon>
        <taxon>Agaricales</taxon>
        <taxon>Agaricineae</taxon>
        <taxon>Hymenogastraceae</taxon>
        <taxon>Gymnopilus</taxon>
    </lineage>
</organism>
<evidence type="ECO:0000256" key="1">
    <source>
        <dbReference type="SAM" id="MobiDB-lite"/>
    </source>
</evidence>
<dbReference type="Proteomes" id="UP000284706">
    <property type="component" value="Unassembled WGS sequence"/>
</dbReference>